<dbReference type="PANTHER" id="PTHR30212">
    <property type="entry name" value="PROTEIN YIIM"/>
    <property type="match status" value="1"/>
</dbReference>
<evidence type="ECO:0000313" key="2">
    <source>
        <dbReference type="EMBL" id="OZC03219.1"/>
    </source>
</evidence>
<dbReference type="FunCoup" id="A0A259TZN4">
    <property type="interactions" value="46"/>
</dbReference>
<dbReference type="InParanoid" id="A0A259TZN4"/>
<comment type="caution">
    <text evidence="2">The sequence shown here is derived from an EMBL/GenBank/DDBJ whole genome shotgun (WGS) entry which is preliminary data.</text>
</comment>
<dbReference type="Pfam" id="PF03473">
    <property type="entry name" value="MOSC"/>
    <property type="match status" value="1"/>
</dbReference>
<dbReference type="OrthoDB" id="9786134at2"/>
<keyword evidence="3" id="KW-1185">Reference proteome</keyword>
<organism evidence="2 3">
    <name type="scientific">Rubricoccus marinus</name>
    <dbReference type="NCBI Taxonomy" id="716817"/>
    <lineage>
        <taxon>Bacteria</taxon>
        <taxon>Pseudomonadati</taxon>
        <taxon>Rhodothermota</taxon>
        <taxon>Rhodothermia</taxon>
        <taxon>Rhodothermales</taxon>
        <taxon>Rubricoccaceae</taxon>
        <taxon>Rubricoccus</taxon>
    </lineage>
</organism>
<proteinExistence type="predicted"/>
<feature type="domain" description="MOSC" evidence="1">
    <location>
        <begin position="17"/>
        <end position="153"/>
    </location>
</feature>
<dbReference type="PROSITE" id="PS51340">
    <property type="entry name" value="MOSC"/>
    <property type="match status" value="1"/>
</dbReference>
<evidence type="ECO:0000259" key="1">
    <source>
        <dbReference type="PROSITE" id="PS51340"/>
    </source>
</evidence>
<reference evidence="2 3" key="1">
    <citation type="submission" date="2016-11" db="EMBL/GenBank/DDBJ databases">
        <title>Study of marine rhodopsin-containing bacteria.</title>
        <authorList>
            <person name="Yoshizawa S."/>
            <person name="Kumagai Y."/>
            <person name="Kogure K."/>
        </authorList>
    </citation>
    <scope>NUCLEOTIDE SEQUENCE [LARGE SCALE GENOMIC DNA]</scope>
    <source>
        <strain evidence="2 3">SG-29</strain>
    </source>
</reference>
<dbReference type="InterPro" id="IPR011037">
    <property type="entry name" value="Pyrv_Knase-like_insert_dom_sf"/>
</dbReference>
<dbReference type="Proteomes" id="UP000216446">
    <property type="component" value="Unassembled WGS sequence"/>
</dbReference>
<dbReference type="GO" id="GO:0030151">
    <property type="term" value="F:molybdenum ion binding"/>
    <property type="evidence" value="ECO:0007669"/>
    <property type="project" value="InterPro"/>
</dbReference>
<accession>A0A259TZN4</accession>
<sequence length="154" mass="16567">MPARVLQVNVSDGGVPKRAVGSAHVTRLGLEGDSVNHPKVHGGPERAVCLFPVELIQTLQDEGHPIFPGAVGENLTVAGLDWSVLDVGSEIEVGDDLRLQLTSRVEPCSTIKAYFAGGNFKRIKPDRVPGETRWYARVLQEGEVKPGDPVRVPA</sequence>
<evidence type="ECO:0000313" key="3">
    <source>
        <dbReference type="Proteomes" id="UP000216446"/>
    </source>
</evidence>
<dbReference type="InterPro" id="IPR005302">
    <property type="entry name" value="MoCF_Sase_C"/>
</dbReference>
<dbReference type="GO" id="GO:0030170">
    <property type="term" value="F:pyridoxal phosphate binding"/>
    <property type="evidence" value="ECO:0007669"/>
    <property type="project" value="InterPro"/>
</dbReference>
<dbReference type="PANTHER" id="PTHR30212:SF2">
    <property type="entry name" value="PROTEIN YIIM"/>
    <property type="match status" value="1"/>
</dbReference>
<protein>
    <recommendedName>
        <fullName evidence="1">MOSC domain-containing protein</fullName>
    </recommendedName>
</protein>
<dbReference type="InterPro" id="IPR052353">
    <property type="entry name" value="Benzoxazolinone_Detox_Enz"/>
</dbReference>
<dbReference type="AlphaFoldDB" id="A0A259TZN4"/>
<dbReference type="EMBL" id="MQWB01000001">
    <property type="protein sequence ID" value="OZC03219.1"/>
    <property type="molecule type" value="Genomic_DNA"/>
</dbReference>
<dbReference type="RefSeq" id="WP_094548338.1">
    <property type="nucleotide sequence ID" value="NZ_MQWB01000001.1"/>
</dbReference>
<gene>
    <name evidence="2" type="ORF">BSZ36_09670</name>
</gene>
<dbReference type="Gene3D" id="2.40.33.20">
    <property type="entry name" value="PK beta-barrel domain-like"/>
    <property type="match status" value="1"/>
</dbReference>
<dbReference type="GO" id="GO:0003824">
    <property type="term" value="F:catalytic activity"/>
    <property type="evidence" value="ECO:0007669"/>
    <property type="project" value="InterPro"/>
</dbReference>
<dbReference type="SUPFAM" id="SSF50800">
    <property type="entry name" value="PK beta-barrel domain-like"/>
    <property type="match status" value="1"/>
</dbReference>
<name>A0A259TZN4_9BACT</name>